<protein>
    <submittedName>
        <fullName evidence="1">Uncharacterized protein</fullName>
    </submittedName>
</protein>
<evidence type="ECO:0000313" key="1">
    <source>
        <dbReference type="EMBL" id="GMH18242.1"/>
    </source>
</evidence>
<comment type="caution">
    <text evidence="1">The sequence shown here is derived from an EMBL/GenBank/DDBJ whole genome shotgun (WGS) entry which is preliminary data.</text>
</comment>
<dbReference type="EMBL" id="BSYO01000019">
    <property type="protein sequence ID" value="GMH18242.1"/>
    <property type="molecule type" value="Genomic_DNA"/>
</dbReference>
<proteinExistence type="predicted"/>
<name>A0AAD3SXB8_NEPGR</name>
<reference evidence="1" key="1">
    <citation type="submission" date="2023-05" db="EMBL/GenBank/DDBJ databases">
        <title>Nepenthes gracilis genome sequencing.</title>
        <authorList>
            <person name="Fukushima K."/>
        </authorList>
    </citation>
    <scope>NUCLEOTIDE SEQUENCE</scope>
    <source>
        <strain evidence="1">SING2019-196</strain>
    </source>
</reference>
<evidence type="ECO:0000313" key="2">
    <source>
        <dbReference type="Proteomes" id="UP001279734"/>
    </source>
</evidence>
<organism evidence="1 2">
    <name type="scientific">Nepenthes gracilis</name>
    <name type="common">Slender pitcher plant</name>
    <dbReference type="NCBI Taxonomy" id="150966"/>
    <lineage>
        <taxon>Eukaryota</taxon>
        <taxon>Viridiplantae</taxon>
        <taxon>Streptophyta</taxon>
        <taxon>Embryophyta</taxon>
        <taxon>Tracheophyta</taxon>
        <taxon>Spermatophyta</taxon>
        <taxon>Magnoliopsida</taxon>
        <taxon>eudicotyledons</taxon>
        <taxon>Gunneridae</taxon>
        <taxon>Pentapetalae</taxon>
        <taxon>Caryophyllales</taxon>
        <taxon>Nepenthaceae</taxon>
        <taxon>Nepenthes</taxon>
    </lineage>
</organism>
<sequence>MPSSFQLWLLFRGYYFAKWRASQQQMLLDQPQFQSVSSLWHRSPAAAHDSMGSGWGFSACFLPKNAAKVGFHESRLFETGRGLISTCFRKFLFPDKLYPTCIYEELSSAVLYSCCNLINMYNPSYVHLYIEKSE</sequence>
<dbReference type="Proteomes" id="UP001279734">
    <property type="component" value="Unassembled WGS sequence"/>
</dbReference>
<keyword evidence="2" id="KW-1185">Reference proteome</keyword>
<dbReference type="AlphaFoldDB" id="A0AAD3SXB8"/>
<gene>
    <name evidence="1" type="ORF">Nepgr_020083</name>
</gene>
<accession>A0AAD3SXB8</accession>